<name>A0A2C6AZX2_FUSNP</name>
<comment type="caution">
    <text evidence="1">The sequence shown here is derived from an EMBL/GenBank/DDBJ whole genome shotgun (WGS) entry which is preliminary data.</text>
</comment>
<protein>
    <submittedName>
        <fullName evidence="1">Uncharacterized protein</fullName>
    </submittedName>
</protein>
<sequence>MDKMYEGYKKLKSSEIYKNYERNKKLFDGKSSEVFYNSVLSRVKLEYMGVIDSNNKYYEFVREGNTIVRREKSFKDLIVGNNILGSITKLYAELASNSEPTVNLEDEKKDILEKIDLQDKTSEAVAIQSYGGKLLLKGFIVDNSLYLDIVAPHQYFTVPSILSEEIIDKYVIFTEEKRTLKAEIYSEGCTEYRMYKIGSQNFEEIDYEVDLTQYGATKDGKGWKKVYKGWQVVEIHNLFKRSDYVEDLVILNRELVVGDTLTSQAFDKVANPLLQVPEGALEYDEEGNLTVKINDRVIIVDPEDKDLKQVELKTKTEEWKTHRTGIVEQIYIATGTNEQAFGLNKNGTAASGEAKRRDLERIISTVITKRDRVFSGFEKIVKWGYSIIHNSELDITISGKDILSLGVGEKIIIAAQGITSGILSIESAIKYVNIGDVDIDEEMTRLKSDLAYKTKLIEALQTLSQLDTEERVAGLIKKQADELMEELGLNE</sequence>
<dbReference type="AlphaFoldDB" id="A0A2C6AZX2"/>
<dbReference type="RefSeq" id="WP_098979306.1">
    <property type="nucleotide sequence ID" value="NZ_NIRJ01000001.1"/>
</dbReference>
<evidence type="ECO:0000313" key="2">
    <source>
        <dbReference type="Proteomes" id="UP000225199"/>
    </source>
</evidence>
<dbReference type="Proteomes" id="UP000225199">
    <property type="component" value="Unassembled WGS sequence"/>
</dbReference>
<reference evidence="1 2" key="1">
    <citation type="submission" date="2017-06" db="EMBL/GenBank/DDBJ databases">
        <title>Draft genome sequence of Fusobacterium nucleatum subsp. polymorphum KCOM 1002 (=ChDC F175).</title>
        <authorList>
            <person name="Kook J.-K."/>
            <person name="Park S.-N."/>
            <person name="Lim Y.K."/>
            <person name="Roh H."/>
        </authorList>
    </citation>
    <scope>NUCLEOTIDE SEQUENCE [LARGE SCALE GENOMIC DNA]</scope>
    <source>
        <strain evidence="2">KCOM 1002 (ChDC F175)</strain>
    </source>
</reference>
<accession>A0A2C6AZX2</accession>
<organism evidence="1 2">
    <name type="scientific">Fusobacterium nucleatum subsp. polymorphum</name>
    <name type="common">Fusobacterium polymorphum</name>
    <dbReference type="NCBI Taxonomy" id="76857"/>
    <lineage>
        <taxon>Bacteria</taxon>
        <taxon>Fusobacteriati</taxon>
        <taxon>Fusobacteriota</taxon>
        <taxon>Fusobacteriia</taxon>
        <taxon>Fusobacteriales</taxon>
        <taxon>Fusobacteriaceae</taxon>
        <taxon>Fusobacterium</taxon>
    </lineage>
</organism>
<dbReference type="EMBL" id="NIRJ01000001">
    <property type="protein sequence ID" value="PHH97510.1"/>
    <property type="molecule type" value="Genomic_DNA"/>
</dbReference>
<proteinExistence type="predicted"/>
<gene>
    <name evidence="1" type="ORF">CA840_09515</name>
</gene>
<evidence type="ECO:0000313" key="1">
    <source>
        <dbReference type="EMBL" id="PHH97510.1"/>
    </source>
</evidence>